<organism evidence="1 2">
    <name type="scientific">Pistacia integerrima</name>
    <dbReference type="NCBI Taxonomy" id="434235"/>
    <lineage>
        <taxon>Eukaryota</taxon>
        <taxon>Viridiplantae</taxon>
        <taxon>Streptophyta</taxon>
        <taxon>Embryophyta</taxon>
        <taxon>Tracheophyta</taxon>
        <taxon>Spermatophyta</taxon>
        <taxon>Magnoliopsida</taxon>
        <taxon>eudicotyledons</taxon>
        <taxon>Gunneridae</taxon>
        <taxon>Pentapetalae</taxon>
        <taxon>rosids</taxon>
        <taxon>malvids</taxon>
        <taxon>Sapindales</taxon>
        <taxon>Anacardiaceae</taxon>
        <taxon>Pistacia</taxon>
    </lineage>
</organism>
<evidence type="ECO:0000313" key="1">
    <source>
        <dbReference type="EMBL" id="KAJ0048827.1"/>
    </source>
</evidence>
<keyword evidence="2" id="KW-1185">Reference proteome</keyword>
<comment type="caution">
    <text evidence="1">The sequence shown here is derived from an EMBL/GenBank/DDBJ whole genome shotgun (WGS) entry which is preliminary data.</text>
</comment>
<gene>
    <name evidence="1" type="ORF">Pint_14796</name>
</gene>
<evidence type="ECO:0000313" key="2">
    <source>
        <dbReference type="Proteomes" id="UP001163603"/>
    </source>
</evidence>
<proteinExistence type="predicted"/>
<sequence>MNSMFSSFDAFSAEFLGQKVRASFVSATKKVNNMQSESKDSTRVNKNFPHGEEARGWSVFIKGEFWEGQICSRVGWTQLF</sequence>
<accession>A0ACC0ZDZ0</accession>
<reference evidence="2" key="1">
    <citation type="journal article" date="2023" name="G3 (Bethesda)">
        <title>Genome assembly and association tests identify interacting loci associated with vigor, precocity, and sex in interspecific pistachio rootstocks.</title>
        <authorList>
            <person name="Palmer W."/>
            <person name="Jacygrad E."/>
            <person name="Sagayaradj S."/>
            <person name="Cavanaugh K."/>
            <person name="Han R."/>
            <person name="Bertier L."/>
            <person name="Beede B."/>
            <person name="Kafkas S."/>
            <person name="Golino D."/>
            <person name="Preece J."/>
            <person name="Michelmore R."/>
        </authorList>
    </citation>
    <scope>NUCLEOTIDE SEQUENCE [LARGE SCALE GENOMIC DNA]</scope>
</reference>
<dbReference type="Proteomes" id="UP001163603">
    <property type="component" value="Chromosome 2"/>
</dbReference>
<name>A0ACC0ZDZ0_9ROSI</name>
<protein>
    <submittedName>
        <fullName evidence="1">Uncharacterized protein</fullName>
    </submittedName>
</protein>
<dbReference type="EMBL" id="CM047737">
    <property type="protein sequence ID" value="KAJ0048827.1"/>
    <property type="molecule type" value="Genomic_DNA"/>
</dbReference>